<dbReference type="InterPro" id="IPR036390">
    <property type="entry name" value="WH_DNA-bd_sf"/>
</dbReference>
<dbReference type="InterPro" id="IPR015421">
    <property type="entry name" value="PyrdxlP-dep_Trfase_major"/>
</dbReference>
<dbReference type="GO" id="GO:0030170">
    <property type="term" value="F:pyridoxal phosphate binding"/>
    <property type="evidence" value="ECO:0007669"/>
    <property type="project" value="InterPro"/>
</dbReference>
<dbReference type="PANTHER" id="PTHR46577:SF1">
    <property type="entry name" value="HTH-TYPE TRANSCRIPTIONAL REGULATORY PROTEIN GABR"/>
    <property type="match status" value="1"/>
</dbReference>
<keyword evidence="3" id="KW-0805">Transcription regulation</keyword>
<keyword evidence="5" id="KW-0804">Transcription</keyword>
<name>A0A2X2WJN0_CLOCO</name>
<evidence type="ECO:0000256" key="4">
    <source>
        <dbReference type="ARBA" id="ARBA00023125"/>
    </source>
</evidence>
<organism evidence="7 8">
    <name type="scientific">Clostridium cochlearium</name>
    <dbReference type="NCBI Taxonomy" id="1494"/>
    <lineage>
        <taxon>Bacteria</taxon>
        <taxon>Bacillati</taxon>
        <taxon>Bacillota</taxon>
        <taxon>Clostridia</taxon>
        <taxon>Eubacteriales</taxon>
        <taxon>Clostridiaceae</taxon>
        <taxon>Clostridium</taxon>
    </lineage>
</organism>
<dbReference type="AlphaFoldDB" id="A0A2X2WJN0"/>
<evidence type="ECO:0000256" key="2">
    <source>
        <dbReference type="ARBA" id="ARBA00022898"/>
    </source>
</evidence>
<dbReference type="PRINTS" id="PR00035">
    <property type="entry name" value="HTHGNTR"/>
</dbReference>
<dbReference type="SUPFAM" id="SSF46785">
    <property type="entry name" value="Winged helix' DNA-binding domain"/>
    <property type="match status" value="1"/>
</dbReference>
<dbReference type="CDD" id="cd00609">
    <property type="entry name" value="AAT_like"/>
    <property type="match status" value="1"/>
</dbReference>
<dbReference type="InterPro" id="IPR036388">
    <property type="entry name" value="WH-like_DNA-bd_sf"/>
</dbReference>
<keyword evidence="7" id="KW-0032">Aminotransferase</keyword>
<evidence type="ECO:0000313" key="8">
    <source>
        <dbReference type="Proteomes" id="UP000250223"/>
    </source>
</evidence>
<dbReference type="Pfam" id="PF00392">
    <property type="entry name" value="GntR"/>
    <property type="match status" value="1"/>
</dbReference>
<dbReference type="Proteomes" id="UP000250223">
    <property type="component" value="Unassembled WGS sequence"/>
</dbReference>
<dbReference type="GO" id="GO:0047536">
    <property type="term" value="F:2-aminoadipate transaminase activity"/>
    <property type="evidence" value="ECO:0007669"/>
    <property type="project" value="UniProtKB-EC"/>
</dbReference>
<proteinExistence type="inferred from homology"/>
<dbReference type="SMART" id="SM00345">
    <property type="entry name" value="HTH_GNTR"/>
    <property type="match status" value="1"/>
</dbReference>
<evidence type="ECO:0000256" key="1">
    <source>
        <dbReference type="ARBA" id="ARBA00005384"/>
    </source>
</evidence>
<dbReference type="InterPro" id="IPR000524">
    <property type="entry name" value="Tscrpt_reg_HTH_GntR"/>
</dbReference>
<evidence type="ECO:0000259" key="6">
    <source>
        <dbReference type="PROSITE" id="PS50949"/>
    </source>
</evidence>
<dbReference type="PANTHER" id="PTHR46577">
    <property type="entry name" value="HTH-TYPE TRANSCRIPTIONAL REGULATORY PROTEIN GABR"/>
    <property type="match status" value="1"/>
</dbReference>
<dbReference type="InterPro" id="IPR015424">
    <property type="entry name" value="PyrdxlP-dep_Trfase"/>
</dbReference>
<feature type="domain" description="HTH gntR-type" evidence="6">
    <location>
        <begin position="11"/>
        <end position="79"/>
    </location>
</feature>
<dbReference type="InterPro" id="IPR015422">
    <property type="entry name" value="PyrdxlP-dep_Trfase_small"/>
</dbReference>
<dbReference type="Gene3D" id="3.90.1150.10">
    <property type="entry name" value="Aspartate Aminotransferase, domain 1"/>
    <property type="match status" value="1"/>
</dbReference>
<sequence length="492" mass="57008">MFPIFHIEDGQIAYEEIYKYLKEIIKNKMMPPGSKLPSSREMATMTTLSRNTIMKAYELLEEENLVYTKRGKGTFVAEIEIKENKDWKIHWDSKINEYAKMSEDLDIMKTEALYKKGMISFKSIAPDENLFDVEELKRAFLNRISLEGEKILNYGYAKGYKPLIDYLLEYMSEKGVNVKDKDILITNGFTEGFDIVLSALLNKGDKIICENPTHNTAIKLMKLHKLNILGVTIDEKGINLNELENKLKNNEVKLCYVIPSYHNPTGTVMSFSRRKEFYEILKKYNVPIIEDGFNEELQHSGTHIAPISAISGEENSIIYIGSLSKILFPGMRIGWILADKRLINILESVKRSRNIHTSFLDQGILYEYMNSGAFEKYVKKVKTIYREKYEYIMKLCKKEIPYKYILGDGGLYIFVKLKNINSRELLKACLKRKVIFTPGDMFYIDDGGKDTLRLGFSRNSLEEIEKGIRIIGEEALRLMNFFRGQRTIDRGQ</sequence>
<protein>
    <submittedName>
        <fullName evidence="7">Transcriptional regulatory protein</fullName>
        <ecNumber evidence="7">2.6.1.39</ecNumber>
    </submittedName>
</protein>
<dbReference type="InterPro" id="IPR051446">
    <property type="entry name" value="HTH_trans_reg/aminotransferase"/>
</dbReference>
<dbReference type="SUPFAM" id="SSF53383">
    <property type="entry name" value="PLP-dependent transferases"/>
    <property type="match status" value="1"/>
</dbReference>
<dbReference type="GO" id="GO:0003677">
    <property type="term" value="F:DNA binding"/>
    <property type="evidence" value="ECO:0007669"/>
    <property type="project" value="UniProtKB-KW"/>
</dbReference>
<dbReference type="RefSeq" id="WP_111921805.1">
    <property type="nucleotide sequence ID" value="NZ_UAWC01000026.1"/>
</dbReference>
<evidence type="ECO:0000256" key="5">
    <source>
        <dbReference type="ARBA" id="ARBA00023163"/>
    </source>
</evidence>
<keyword evidence="4" id="KW-0238">DNA-binding</keyword>
<dbReference type="EMBL" id="UAWC01000026">
    <property type="protein sequence ID" value="SQB36165.1"/>
    <property type="molecule type" value="Genomic_DNA"/>
</dbReference>
<dbReference type="Pfam" id="PF00155">
    <property type="entry name" value="Aminotran_1_2"/>
    <property type="match status" value="1"/>
</dbReference>
<dbReference type="GO" id="GO:0003700">
    <property type="term" value="F:DNA-binding transcription factor activity"/>
    <property type="evidence" value="ECO:0007669"/>
    <property type="project" value="InterPro"/>
</dbReference>
<dbReference type="InterPro" id="IPR004839">
    <property type="entry name" value="Aminotransferase_I/II_large"/>
</dbReference>
<reference evidence="7 8" key="1">
    <citation type="submission" date="2018-06" db="EMBL/GenBank/DDBJ databases">
        <authorList>
            <consortium name="Pathogen Informatics"/>
            <person name="Doyle S."/>
        </authorList>
    </citation>
    <scope>NUCLEOTIDE SEQUENCE [LARGE SCALE GENOMIC DNA]</scope>
    <source>
        <strain evidence="7 8">NCTC13028</strain>
    </source>
</reference>
<gene>
    <name evidence="7" type="primary">lysN_2</name>
    <name evidence="7" type="ORF">NCTC13028_02398</name>
</gene>
<dbReference type="CDD" id="cd07377">
    <property type="entry name" value="WHTH_GntR"/>
    <property type="match status" value="1"/>
</dbReference>
<dbReference type="PROSITE" id="PS50949">
    <property type="entry name" value="HTH_GNTR"/>
    <property type="match status" value="1"/>
</dbReference>
<evidence type="ECO:0000256" key="3">
    <source>
        <dbReference type="ARBA" id="ARBA00023015"/>
    </source>
</evidence>
<keyword evidence="7" id="KW-0808">Transferase</keyword>
<comment type="similarity">
    <text evidence="1">In the C-terminal section; belongs to the class-I pyridoxal-phosphate-dependent aminotransferase family.</text>
</comment>
<dbReference type="EC" id="2.6.1.39" evidence="7"/>
<keyword evidence="2" id="KW-0663">Pyridoxal phosphate</keyword>
<accession>A0A2X2WJN0</accession>
<evidence type="ECO:0000313" key="7">
    <source>
        <dbReference type="EMBL" id="SQB36165.1"/>
    </source>
</evidence>
<dbReference type="Gene3D" id="1.10.10.10">
    <property type="entry name" value="Winged helix-like DNA-binding domain superfamily/Winged helix DNA-binding domain"/>
    <property type="match status" value="1"/>
</dbReference>
<dbReference type="Gene3D" id="3.40.640.10">
    <property type="entry name" value="Type I PLP-dependent aspartate aminotransferase-like (Major domain)"/>
    <property type="match status" value="1"/>
</dbReference>